<dbReference type="AlphaFoldDB" id="A0A8T2Y3A1"/>
<feature type="region of interest" description="Disordered" evidence="1">
    <location>
        <begin position="170"/>
        <end position="195"/>
    </location>
</feature>
<proteinExistence type="predicted"/>
<feature type="compositionally biased region" description="Polar residues" evidence="1">
    <location>
        <begin position="119"/>
        <end position="134"/>
    </location>
</feature>
<evidence type="ECO:0000313" key="2">
    <source>
        <dbReference type="EMBL" id="KAH8499567.1"/>
    </source>
</evidence>
<feature type="region of interest" description="Disordered" evidence="1">
    <location>
        <begin position="92"/>
        <end position="154"/>
    </location>
</feature>
<feature type="region of interest" description="Disordered" evidence="1">
    <location>
        <begin position="270"/>
        <end position="309"/>
    </location>
</feature>
<reference evidence="2" key="1">
    <citation type="journal article" date="2021" name="J. Hered.">
        <title>Genome Assembly of Salicaceae Populus deltoides (Eastern Cottonwood) I-69 Based on Nanopore Sequencing and Hi-C Technologies.</title>
        <authorList>
            <person name="Bai S."/>
            <person name="Wu H."/>
            <person name="Zhang J."/>
            <person name="Pan Z."/>
            <person name="Zhao W."/>
            <person name="Li Z."/>
            <person name="Tong C."/>
        </authorList>
    </citation>
    <scope>NUCLEOTIDE SEQUENCE</scope>
    <source>
        <tissue evidence="2">Leaf</tissue>
    </source>
</reference>
<evidence type="ECO:0000256" key="1">
    <source>
        <dbReference type="SAM" id="MobiDB-lite"/>
    </source>
</evidence>
<organism evidence="2 3">
    <name type="scientific">Populus deltoides</name>
    <name type="common">Eastern poplar</name>
    <name type="synonym">Eastern cottonwood</name>
    <dbReference type="NCBI Taxonomy" id="3696"/>
    <lineage>
        <taxon>Eukaryota</taxon>
        <taxon>Viridiplantae</taxon>
        <taxon>Streptophyta</taxon>
        <taxon>Embryophyta</taxon>
        <taxon>Tracheophyta</taxon>
        <taxon>Spermatophyta</taxon>
        <taxon>Magnoliopsida</taxon>
        <taxon>eudicotyledons</taxon>
        <taxon>Gunneridae</taxon>
        <taxon>Pentapetalae</taxon>
        <taxon>rosids</taxon>
        <taxon>fabids</taxon>
        <taxon>Malpighiales</taxon>
        <taxon>Salicaceae</taxon>
        <taxon>Saliceae</taxon>
        <taxon>Populus</taxon>
    </lineage>
</organism>
<sequence length="309" mass="33536">MEETKKAETHLTSAAAFVEGGVQKLVMMLAAYALKTSVRVILQLHVSKEFPVPYVLATHQFEGSHKFPVGANDAELEERMIQHLAAAAAMGRRHFARREGQRNRSSAQGRLLKERATPSCPTLESSPQPITPLSSEALVDPSSASASGFSVSNQHGNSMENWCSNRSIVTVSPKQSSPNSQDRTGPSKPQSFSESIKSKFNAVSMRYKESISKSTSGWKERYFSGNTTMADLGSEVRREVNAGIATVSRMMERLETRYDDRTSSVLNNVEDGSVAESNNQQVPEVGGCNAMTDPKTNTQASRAASSGSV</sequence>
<accession>A0A8T2Y3A1</accession>
<keyword evidence="3" id="KW-1185">Reference proteome</keyword>
<feature type="compositionally biased region" description="Low complexity" evidence="1">
    <location>
        <begin position="142"/>
        <end position="152"/>
    </location>
</feature>
<protein>
    <submittedName>
        <fullName evidence="2">Uncharacterized protein</fullName>
    </submittedName>
</protein>
<evidence type="ECO:0000313" key="3">
    <source>
        <dbReference type="Proteomes" id="UP000807159"/>
    </source>
</evidence>
<gene>
    <name evidence="2" type="ORF">H0E87_018158</name>
</gene>
<feature type="compositionally biased region" description="Polar residues" evidence="1">
    <location>
        <begin position="294"/>
        <end position="309"/>
    </location>
</feature>
<comment type="caution">
    <text evidence="2">The sequence shown here is derived from an EMBL/GenBank/DDBJ whole genome shotgun (WGS) entry which is preliminary data.</text>
</comment>
<dbReference type="EMBL" id="JACEGQ020000009">
    <property type="protein sequence ID" value="KAH8499567.1"/>
    <property type="molecule type" value="Genomic_DNA"/>
</dbReference>
<dbReference type="Proteomes" id="UP000807159">
    <property type="component" value="Chromosome 9"/>
</dbReference>
<name>A0A8T2Y3A1_POPDE</name>